<reference evidence="1" key="1">
    <citation type="submission" date="2014-09" db="EMBL/GenBank/DDBJ databases">
        <authorList>
            <person name="Magalhaes I.L.F."/>
            <person name="Oliveira U."/>
            <person name="Santos F.R."/>
            <person name="Vidigal T.H.D.A."/>
            <person name="Brescovit A.D."/>
            <person name="Santos A.J."/>
        </authorList>
    </citation>
    <scope>NUCLEOTIDE SEQUENCE</scope>
    <source>
        <tissue evidence="1">Shoot tissue taken approximately 20 cm above the soil surface</tissue>
    </source>
</reference>
<organism evidence="1">
    <name type="scientific">Arundo donax</name>
    <name type="common">Giant reed</name>
    <name type="synonym">Donax arundinaceus</name>
    <dbReference type="NCBI Taxonomy" id="35708"/>
    <lineage>
        <taxon>Eukaryota</taxon>
        <taxon>Viridiplantae</taxon>
        <taxon>Streptophyta</taxon>
        <taxon>Embryophyta</taxon>
        <taxon>Tracheophyta</taxon>
        <taxon>Spermatophyta</taxon>
        <taxon>Magnoliopsida</taxon>
        <taxon>Liliopsida</taxon>
        <taxon>Poales</taxon>
        <taxon>Poaceae</taxon>
        <taxon>PACMAD clade</taxon>
        <taxon>Arundinoideae</taxon>
        <taxon>Arundineae</taxon>
        <taxon>Arundo</taxon>
    </lineage>
</organism>
<sequence length="76" mass="8208">MLSLLLPPDVEAAGYDGPCKIFRSRVPECHHSRANCRVRCRAEGYSGGFCDIYNGRPDICLCTQCTGGQSSSPRGA</sequence>
<evidence type="ECO:0008006" key="2">
    <source>
        <dbReference type="Google" id="ProtNLM"/>
    </source>
</evidence>
<reference evidence="1" key="2">
    <citation type="journal article" date="2015" name="Data Brief">
        <title>Shoot transcriptome of the giant reed, Arundo donax.</title>
        <authorList>
            <person name="Barrero R.A."/>
            <person name="Guerrero F.D."/>
            <person name="Moolhuijzen P."/>
            <person name="Goolsby J.A."/>
            <person name="Tidwell J."/>
            <person name="Bellgard S.E."/>
            <person name="Bellgard M.I."/>
        </authorList>
    </citation>
    <scope>NUCLEOTIDE SEQUENCE</scope>
    <source>
        <tissue evidence="1">Shoot tissue taken approximately 20 cm above the soil surface</tissue>
    </source>
</reference>
<dbReference type="EMBL" id="GBRH01234322">
    <property type="protein sequence ID" value="JAD63573.1"/>
    <property type="molecule type" value="Transcribed_RNA"/>
</dbReference>
<accession>A0A0A9BN31</accession>
<protein>
    <recommendedName>
        <fullName evidence="2">Knottin scorpion toxin-like domain-containing protein</fullName>
    </recommendedName>
</protein>
<name>A0A0A9BN31_ARUDO</name>
<proteinExistence type="predicted"/>
<evidence type="ECO:0000313" key="1">
    <source>
        <dbReference type="EMBL" id="JAD63573.1"/>
    </source>
</evidence>
<dbReference type="AlphaFoldDB" id="A0A0A9BN31"/>